<gene>
    <name evidence="1" type="ORF">FHS19_003756</name>
</gene>
<proteinExistence type="predicted"/>
<organism evidence="1 2">
    <name type="scientific">Paenibacillus rhizosphaerae</name>
    <dbReference type="NCBI Taxonomy" id="297318"/>
    <lineage>
        <taxon>Bacteria</taxon>
        <taxon>Bacillati</taxon>
        <taxon>Bacillota</taxon>
        <taxon>Bacilli</taxon>
        <taxon>Bacillales</taxon>
        <taxon>Paenibacillaceae</taxon>
        <taxon>Paenibacillus</taxon>
    </lineage>
</organism>
<dbReference type="AlphaFoldDB" id="A0A839TRA6"/>
<dbReference type="Proteomes" id="UP000517523">
    <property type="component" value="Unassembled WGS sequence"/>
</dbReference>
<evidence type="ECO:0000313" key="1">
    <source>
        <dbReference type="EMBL" id="MBB3129081.1"/>
    </source>
</evidence>
<sequence length="66" mass="7825">MYAQPDSFRYADKYLVTRRTQYLKKAGLLPHAALEETRLNDVGYRDLNRLCFWNPAYSSPEPLTWL</sequence>
<comment type="caution">
    <text evidence="1">The sequence shown here is derived from an EMBL/GenBank/DDBJ whole genome shotgun (WGS) entry which is preliminary data.</text>
</comment>
<dbReference type="EMBL" id="JACHXJ010000003">
    <property type="protein sequence ID" value="MBB3129081.1"/>
    <property type="molecule type" value="Genomic_DNA"/>
</dbReference>
<protein>
    <submittedName>
        <fullName evidence="1">Uncharacterized protein</fullName>
    </submittedName>
</protein>
<name>A0A839TRA6_9BACL</name>
<evidence type="ECO:0000313" key="2">
    <source>
        <dbReference type="Proteomes" id="UP000517523"/>
    </source>
</evidence>
<accession>A0A839TRA6</accession>
<reference evidence="1 2" key="1">
    <citation type="submission" date="2020-08" db="EMBL/GenBank/DDBJ databases">
        <title>Genomic Encyclopedia of Type Strains, Phase III (KMG-III): the genomes of soil and plant-associated and newly described type strains.</title>
        <authorList>
            <person name="Whitman W."/>
        </authorList>
    </citation>
    <scope>NUCLEOTIDE SEQUENCE [LARGE SCALE GENOMIC DNA]</scope>
    <source>
        <strain evidence="1 2">CECT 5831</strain>
    </source>
</reference>